<comment type="similarity">
    <text evidence="1">Belongs to the type-I restriction system S methylase family.</text>
</comment>
<keyword evidence="2" id="KW-0680">Restriction system</keyword>
<keyword evidence="6" id="KW-1185">Reference proteome</keyword>
<dbReference type="Gene3D" id="3.90.220.20">
    <property type="entry name" value="DNA methylase specificity domains"/>
    <property type="match status" value="2"/>
</dbReference>
<dbReference type="Proteomes" id="UP001217044">
    <property type="component" value="Plasmid pDATS03"/>
</dbReference>
<dbReference type="CDD" id="cd17256">
    <property type="entry name" value="RMtype1_S_EcoJA65PI-TRD1-CR1_like"/>
    <property type="match status" value="1"/>
</dbReference>
<evidence type="ECO:0000259" key="4">
    <source>
        <dbReference type="Pfam" id="PF01420"/>
    </source>
</evidence>
<dbReference type="SUPFAM" id="SSF116734">
    <property type="entry name" value="DNA methylase specificity domain"/>
    <property type="match status" value="2"/>
</dbReference>
<dbReference type="RefSeq" id="WP_273991526.1">
    <property type="nucleotide sequence ID" value="NZ_BAABQT010000027.1"/>
</dbReference>
<accession>A0ABY7V6F1</accession>
<keyword evidence="3" id="KW-0238">DNA-binding</keyword>
<gene>
    <name evidence="5" type="ORF">M8445_17915</name>
</gene>
<keyword evidence="5" id="KW-0540">Nuclease</keyword>
<evidence type="ECO:0000256" key="1">
    <source>
        <dbReference type="ARBA" id="ARBA00010923"/>
    </source>
</evidence>
<evidence type="ECO:0000256" key="2">
    <source>
        <dbReference type="ARBA" id="ARBA00022747"/>
    </source>
</evidence>
<evidence type="ECO:0000256" key="3">
    <source>
        <dbReference type="ARBA" id="ARBA00023125"/>
    </source>
</evidence>
<protein>
    <submittedName>
        <fullName evidence="5">Restriction endonuclease subunit S</fullName>
    </submittedName>
</protein>
<dbReference type="Pfam" id="PF01420">
    <property type="entry name" value="Methylase_S"/>
    <property type="match status" value="1"/>
</dbReference>
<dbReference type="PANTHER" id="PTHR30408:SF13">
    <property type="entry name" value="TYPE I RESTRICTION ENZYME HINDI SPECIFICITY SUBUNIT"/>
    <property type="match status" value="1"/>
</dbReference>
<name>A0ABY7V6F1_9DEIO</name>
<proteinExistence type="inferred from homology"/>
<reference evidence="5 6" key="1">
    <citation type="submission" date="2022-12" db="EMBL/GenBank/DDBJ databases">
        <title>Genome Sequence of Deinococcus aquaticus Type Strain PB314.</title>
        <authorList>
            <person name="Albert C."/>
            <person name="Hill J."/>
            <person name="Boren L."/>
            <person name="Scholz-Ng S."/>
            <person name="Fatema N."/>
            <person name="Grosso R."/>
            <person name="Soboslay E."/>
            <person name="Tuohy J."/>
        </authorList>
    </citation>
    <scope>NUCLEOTIDE SEQUENCE [LARGE SCALE GENOMIC DNA]</scope>
    <source>
        <strain evidence="5 6">PB-314</strain>
        <plasmid evidence="5 6">pDATS03</plasmid>
    </source>
</reference>
<evidence type="ECO:0000313" key="5">
    <source>
        <dbReference type="EMBL" id="WDA60782.1"/>
    </source>
</evidence>
<dbReference type="GO" id="GO:0004519">
    <property type="term" value="F:endonuclease activity"/>
    <property type="evidence" value="ECO:0007669"/>
    <property type="project" value="UniProtKB-KW"/>
</dbReference>
<keyword evidence="5" id="KW-0378">Hydrolase</keyword>
<dbReference type="EMBL" id="CP115168">
    <property type="protein sequence ID" value="WDA60782.1"/>
    <property type="molecule type" value="Genomic_DNA"/>
</dbReference>
<keyword evidence="5" id="KW-0255">Endonuclease</keyword>
<feature type="domain" description="Type I restriction modification DNA specificity" evidence="4">
    <location>
        <begin position="17"/>
        <end position="199"/>
    </location>
</feature>
<evidence type="ECO:0000313" key="6">
    <source>
        <dbReference type="Proteomes" id="UP001217044"/>
    </source>
</evidence>
<dbReference type="PANTHER" id="PTHR30408">
    <property type="entry name" value="TYPE-1 RESTRICTION ENZYME ECOKI SPECIFICITY PROTEIN"/>
    <property type="match status" value="1"/>
</dbReference>
<organism evidence="5 6">
    <name type="scientific">Deinococcus aquaticus</name>
    <dbReference type="NCBI Taxonomy" id="328692"/>
    <lineage>
        <taxon>Bacteria</taxon>
        <taxon>Thermotogati</taxon>
        <taxon>Deinococcota</taxon>
        <taxon>Deinococci</taxon>
        <taxon>Deinococcales</taxon>
        <taxon>Deinococcaceae</taxon>
        <taxon>Deinococcus</taxon>
    </lineage>
</organism>
<dbReference type="InterPro" id="IPR000055">
    <property type="entry name" value="Restrct_endonuc_typeI_TRD"/>
</dbReference>
<geneLocation type="plasmid" evidence="5 6">
    <name>pDATS03</name>
</geneLocation>
<keyword evidence="5" id="KW-0614">Plasmid</keyword>
<dbReference type="InterPro" id="IPR044946">
    <property type="entry name" value="Restrct_endonuc_typeI_TRD_sf"/>
</dbReference>
<sequence>MSNRERLLREFDFPPIPDDWEVINLSQILSSERGISVGVMYPGKHDPEGIPLIRAGDLTGNRIENSPEFRISKSVNQEYKRTILEGGELLISLVGDIGRVAVVPEWAKGWNPARAIGVLRISPYAEAKYVRLVLSTGPLQKIMRAWANTTVQATLNLKEIKELPLPWPKKGVRDNIVGIADALENKIELNRQMNRTLEQMARALFKSWFIDFDPVHAKQRGEQPAGMDAETAALFPDRFVEVDGKEVPEGWRISQVESMVENPRRSVNPQSIDGRTPYIGLEHMPRGSIGLDSWGKAEDIDSGKVIFEKGEVLFGRLRPYFKKVGIAPFDGISSIDILILKPKINWKEYALFLVSSDEFIDAMAGASGGTRMPRASWRDLAAYPLILPPETLATAYSSAVAPIIEKIQMCTFESIELAYIRNTLLPRLLSGELDVSDWEHAVEAPESTPA</sequence>
<dbReference type="InterPro" id="IPR052021">
    <property type="entry name" value="Type-I_RS_S_subunit"/>
</dbReference>